<protein>
    <submittedName>
        <fullName evidence="1">Uncharacterized protein</fullName>
    </submittedName>
</protein>
<evidence type="ECO:0000313" key="1">
    <source>
        <dbReference type="EMBL" id="KAK2702679.1"/>
    </source>
</evidence>
<dbReference type="EMBL" id="JAVRJZ010000195">
    <property type="protein sequence ID" value="KAK2702679.1"/>
    <property type="molecule type" value="Genomic_DNA"/>
</dbReference>
<keyword evidence="2" id="KW-1185">Reference proteome</keyword>
<dbReference type="AlphaFoldDB" id="A0AA88H3L0"/>
<accession>A0AA88H3L0</accession>
<dbReference type="Proteomes" id="UP001187531">
    <property type="component" value="Unassembled WGS sequence"/>
</dbReference>
<sequence>MREHNYDLVGDVNGQEIKLVFKNLKGATAAGVEGKPIKLFKNFLTIFMPIIVLLCNKVLTSEHWPRFWKTSLFIPLFKRGKTKAHENYCLIALVPALSKVLEKILDTRLSYWINKNNIIHEEQGGSRTGCGTTNSVIIFKALID</sequence>
<name>A0AA88H3L0_ARTSF</name>
<comment type="caution">
    <text evidence="1">The sequence shown here is derived from an EMBL/GenBank/DDBJ whole genome shotgun (WGS) entry which is preliminary data.</text>
</comment>
<proteinExistence type="predicted"/>
<reference evidence="1" key="1">
    <citation type="submission" date="2023-07" db="EMBL/GenBank/DDBJ databases">
        <title>Chromosome-level genome assembly of Artemia franciscana.</title>
        <authorList>
            <person name="Jo E."/>
        </authorList>
    </citation>
    <scope>NUCLEOTIDE SEQUENCE</scope>
    <source>
        <tissue evidence="1">Whole body</tissue>
    </source>
</reference>
<gene>
    <name evidence="1" type="ORF">QYM36_018716</name>
</gene>
<dbReference type="PANTHER" id="PTHR19446">
    <property type="entry name" value="REVERSE TRANSCRIPTASES"/>
    <property type="match status" value="1"/>
</dbReference>
<evidence type="ECO:0000313" key="2">
    <source>
        <dbReference type="Proteomes" id="UP001187531"/>
    </source>
</evidence>
<organism evidence="1 2">
    <name type="scientific">Artemia franciscana</name>
    <name type="common">Brine shrimp</name>
    <name type="synonym">Artemia sanfranciscana</name>
    <dbReference type="NCBI Taxonomy" id="6661"/>
    <lineage>
        <taxon>Eukaryota</taxon>
        <taxon>Metazoa</taxon>
        <taxon>Ecdysozoa</taxon>
        <taxon>Arthropoda</taxon>
        <taxon>Crustacea</taxon>
        <taxon>Branchiopoda</taxon>
        <taxon>Anostraca</taxon>
        <taxon>Artemiidae</taxon>
        <taxon>Artemia</taxon>
    </lineage>
</organism>